<dbReference type="GO" id="GO:0005886">
    <property type="term" value="C:plasma membrane"/>
    <property type="evidence" value="ECO:0007669"/>
    <property type="project" value="TreeGrafter"/>
</dbReference>
<dbReference type="PROSITE" id="PS50853">
    <property type="entry name" value="FN3"/>
    <property type="match status" value="1"/>
</dbReference>
<dbReference type="Proteomes" id="UP000824540">
    <property type="component" value="Unassembled WGS sequence"/>
</dbReference>
<evidence type="ECO:0000259" key="2">
    <source>
        <dbReference type="PROSITE" id="PS50853"/>
    </source>
</evidence>
<name>A0A8T2MZH4_9TELE</name>
<dbReference type="OrthoDB" id="8805892at2759"/>
<evidence type="ECO:0000313" key="4">
    <source>
        <dbReference type="Proteomes" id="UP000824540"/>
    </source>
</evidence>
<accession>A0A8T2MZH4</accession>
<organism evidence="3 4">
    <name type="scientific">Albula glossodonta</name>
    <name type="common">roundjaw bonefish</name>
    <dbReference type="NCBI Taxonomy" id="121402"/>
    <lineage>
        <taxon>Eukaryota</taxon>
        <taxon>Metazoa</taxon>
        <taxon>Chordata</taxon>
        <taxon>Craniata</taxon>
        <taxon>Vertebrata</taxon>
        <taxon>Euteleostomi</taxon>
        <taxon>Actinopterygii</taxon>
        <taxon>Neopterygii</taxon>
        <taxon>Teleostei</taxon>
        <taxon>Albuliformes</taxon>
        <taxon>Albulidae</taxon>
        <taxon>Albula</taxon>
    </lineage>
</organism>
<feature type="region of interest" description="Disordered" evidence="1">
    <location>
        <begin position="426"/>
        <end position="454"/>
    </location>
</feature>
<gene>
    <name evidence="3" type="ORF">JZ751_029593</name>
</gene>
<proteinExistence type="predicted"/>
<evidence type="ECO:0000313" key="3">
    <source>
        <dbReference type="EMBL" id="KAG9329787.1"/>
    </source>
</evidence>
<feature type="compositionally biased region" description="Basic and acidic residues" evidence="1">
    <location>
        <begin position="332"/>
        <end position="349"/>
    </location>
</feature>
<dbReference type="Pfam" id="PF01108">
    <property type="entry name" value="Tissue_fac"/>
    <property type="match status" value="1"/>
</dbReference>
<feature type="domain" description="Fibronectin type-III" evidence="2">
    <location>
        <begin position="52"/>
        <end position="149"/>
    </location>
</feature>
<dbReference type="InterPro" id="IPR050650">
    <property type="entry name" value="Type-II_Cytokine-TF_Rcpt"/>
</dbReference>
<dbReference type="AlphaFoldDB" id="A0A8T2MZH4"/>
<comment type="caution">
    <text evidence="3">The sequence shown here is derived from an EMBL/GenBank/DDBJ whole genome shotgun (WGS) entry which is preliminary data.</text>
</comment>
<feature type="compositionally biased region" description="Basic and acidic residues" evidence="1">
    <location>
        <begin position="274"/>
        <end position="291"/>
    </location>
</feature>
<reference evidence="3" key="1">
    <citation type="thesis" date="2021" institute="BYU ScholarsArchive" country="Provo, UT, USA">
        <title>Applications of and Algorithms for Genome Assembly and Genomic Analyses with an Emphasis on Marine Teleosts.</title>
        <authorList>
            <person name="Pickett B.D."/>
        </authorList>
    </citation>
    <scope>NUCLEOTIDE SEQUENCE</scope>
    <source>
        <strain evidence="3">HI-2016</strain>
    </source>
</reference>
<protein>
    <recommendedName>
        <fullName evidence="2">Fibronectin type-III domain-containing protein</fullName>
    </recommendedName>
</protein>
<feature type="region of interest" description="Disordered" evidence="1">
    <location>
        <begin position="379"/>
        <end position="400"/>
    </location>
</feature>
<keyword evidence="4" id="KW-1185">Reference proteome</keyword>
<dbReference type="InterPro" id="IPR003961">
    <property type="entry name" value="FN3_dom"/>
</dbReference>
<dbReference type="InterPro" id="IPR036116">
    <property type="entry name" value="FN3_sf"/>
</dbReference>
<dbReference type="PANTHER" id="PTHR20859">
    <property type="entry name" value="INTERFERON/INTERLEUKIN RECEPTOR"/>
    <property type="match status" value="1"/>
</dbReference>
<dbReference type="Gene3D" id="2.60.40.10">
    <property type="entry name" value="Immunoglobulins"/>
    <property type="match status" value="1"/>
</dbReference>
<dbReference type="InterPro" id="IPR013783">
    <property type="entry name" value="Ig-like_fold"/>
</dbReference>
<dbReference type="PANTHER" id="PTHR20859:SF94">
    <property type="entry name" value="CYTOKINE RECEPTOR FAMILY MEMBER B7"/>
    <property type="match status" value="1"/>
</dbReference>
<dbReference type="GO" id="GO:0004896">
    <property type="term" value="F:cytokine receptor activity"/>
    <property type="evidence" value="ECO:0007669"/>
    <property type="project" value="TreeGrafter"/>
</dbReference>
<feature type="compositionally biased region" description="Low complexity" evidence="1">
    <location>
        <begin position="311"/>
        <end position="322"/>
    </location>
</feature>
<dbReference type="CDD" id="cd00063">
    <property type="entry name" value="FN3"/>
    <property type="match status" value="1"/>
</dbReference>
<dbReference type="SUPFAM" id="SSF49265">
    <property type="entry name" value="Fibronectin type III"/>
    <property type="match status" value="1"/>
</dbReference>
<dbReference type="EMBL" id="JAFBMS010000908">
    <property type="protein sequence ID" value="KAG9329787.1"/>
    <property type="molecule type" value="Genomic_DNA"/>
</dbReference>
<feature type="region of interest" description="Disordered" evidence="1">
    <location>
        <begin position="274"/>
        <end position="362"/>
    </location>
</feature>
<evidence type="ECO:0000256" key="1">
    <source>
        <dbReference type="SAM" id="MobiDB-lite"/>
    </source>
</evidence>
<sequence>MGPTTVEASALRCGWLREYCYRGSDMYDSLWTCTVPLLLLACGITPGHLNSGPGNITVETKDGEAMVYWDPPAGAPSVARYEVQVKRYSSDPAANWTTVPGCAWTQATCCEVSDVISEPLTPYFARVRMVSNYSTSQWTRRKRISLADSELLPPALSLTATSSSVKEYCISGQVEALAALPTSSISPELCVLLPRPGWHRQLVLAFSALTVLVIAGPLTLLIRHMLTQPEKMPGTLRPSLSVWRPLSLAEAPVEMVTDRGWLLLSRRPVEKPFLTEEEKSKEESTRSRDSGMEETQPPSDTEGASHPWPQDDSGCGSLDSGSSGRGGFEGLHLLDRRSDDNRYSEDRGVGLEGPVQAGGAEPRLLDSVVVADGYRHQAPPSVEAVASEQDEDGAAPQTDEDRGALVRAGLGVGLTQDPSSLMTWLQSGGPDRRPRPSAPGAGTPALQDVELMFG</sequence>